<gene>
    <name evidence="2" type="ORF">SZN_31544</name>
</gene>
<dbReference type="Proteomes" id="UP000004217">
    <property type="component" value="Unassembled WGS sequence"/>
</dbReference>
<evidence type="ECO:0000256" key="1">
    <source>
        <dbReference type="SAM" id="MobiDB-lite"/>
    </source>
</evidence>
<comment type="caution">
    <text evidence="2">The sequence shown here is derived from an EMBL/GenBank/DDBJ whole genome shotgun (WGS) entry which is preliminary data.</text>
</comment>
<keyword evidence="3" id="KW-1185">Reference proteome</keyword>
<sequence length="86" mass="9812">MASAQPIVIYPLAEDGGRRVRVNERFVGLAYGLLDIVEFLRLAGLEDVDDDWVRQSALIEWRGEGPDGWRPRHDGPATRTRRPRPM</sequence>
<evidence type="ECO:0000313" key="3">
    <source>
        <dbReference type="Proteomes" id="UP000004217"/>
    </source>
</evidence>
<proteinExistence type="predicted"/>
<feature type="compositionally biased region" description="Basic and acidic residues" evidence="1">
    <location>
        <begin position="63"/>
        <end position="76"/>
    </location>
</feature>
<feature type="region of interest" description="Disordered" evidence="1">
    <location>
        <begin position="63"/>
        <end position="86"/>
    </location>
</feature>
<dbReference type="PATRIC" id="fig|700597.3.peg.6178"/>
<protein>
    <submittedName>
        <fullName evidence="2">Uncharacterized protein</fullName>
    </submittedName>
</protein>
<dbReference type="AlphaFoldDB" id="G2GLB3"/>
<reference evidence="2 3" key="1">
    <citation type="submission" date="2011-08" db="EMBL/GenBank/DDBJ databases">
        <authorList>
            <person name="Lin Y."/>
            <person name="Hao X."/>
            <person name="Johnstone L."/>
            <person name="Miller S.J."/>
            <person name="Wei G."/>
            <person name="Rensing C."/>
        </authorList>
    </citation>
    <scope>NUCLEOTIDE SEQUENCE [LARGE SCALE GENOMIC DNA]</scope>
    <source>
        <strain evidence="2 3">K42</strain>
    </source>
</reference>
<dbReference type="EMBL" id="AGBF01000201">
    <property type="protein sequence ID" value="EGX55703.1"/>
    <property type="molecule type" value="Genomic_DNA"/>
</dbReference>
<name>G2GLB3_9ACTN</name>
<evidence type="ECO:0000313" key="2">
    <source>
        <dbReference type="EMBL" id="EGX55703.1"/>
    </source>
</evidence>
<accession>G2GLB3</accession>
<organism evidence="2 3">
    <name type="scientific">Streptomyces zinciresistens K42</name>
    <dbReference type="NCBI Taxonomy" id="700597"/>
    <lineage>
        <taxon>Bacteria</taxon>
        <taxon>Bacillati</taxon>
        <taxon>Actinomycetota</taxon>
        <taxon>Actinomycetes</taxon>
        <taxon>Kitasatosporales</taxon>
        <taxon>Streptomycetaceae</taxon>
        <taxon>Streptomyces</taxon>
    </lineage>
</organism>
<dbReference type="OrthoDB" id="4255520at2"/>
<dbReference type="RefSeq" id="WP_007502816.1">
    <property type="nucleotide sequence ID" value="NZ_AGBF01000201.1"/>
</dbReference>